<feature type="compositionally biased region" description="Low complexity" evidence="1">
    <location>
        <begin position="313"/>
        <end position="330"/>
    </location>
</feature>
<feature type="region of interest" description="Disordered" evidence="1">
    <location>
        <begin position="29"/>
        <end position="365"/>
    </location>
</feature>
<dbReference type="InterPro" id="IPR053263">
    <property type="entry name" value="Euk_RPA34_RNAP_subunit"/>
</dbReference>
<feature type="compositionally biased region" description="Basic and acidic residues" evidence="1">
    <location>
        <begin position="64"/>
        <end position="74"/>
    </location>
</feature>
<feature type="compositionally biased region" description="Basic and acidic residues" evidence="1">
    <location>
        <begin position="34"/>
        <end position="43"/>
    </location>
</feature>
<dbReference type="PANTHER" id="PTHR28155:SF1">
    <property type="entry name" value="DNA-DIRECTED RNA POLYMERASE I SUBUNIT RPA34.5-DOMAIN-CONTAINING PROTEIN"/>
    <property type="match status" value="1"/>
</dbReference>
<dbReference type="GO" id="GO:0006360">
    <property type="term" value="P:transcription by RNA polymerase I"/>
    <property type="evidence" value="ECO:0007669"/>
    <property type="project" value="InterPro"/>
</dbReference>
<feature type="compositionally biased region" description="Polar residues" evidence="1">
    <location>
        <begin position="296"/>
        <end position="306"/>
    </location>
</feature>
<dbReference type="AlphaFoldDB" id="A0AAN6PYM6"/>
<reference evidence="2" key="2">
    <citation type="submission" date="2023-05" db="EMBL/GenBank/DDBJ databases">
        <authorList>
            <consortium name="Lawrence Berkeley National Laboratory"/>
            <person name="Steindorff A."/>
            <person name="Hensen N."/>
            <person name="Bonometti L."/>
            <person name="Westerberg I."/>
            <person name="Brannstrom I.O."/>
            <person name="Guillou S."/>
            <person name="Cros-Aarteil S."/>
            <person name="Calhoun S."/>
            <person name="Haridas S."/>
            <person name="Kuo A."/>
            <person name="Mondo S."/>
            <person name="Pangilinan J."/>
            <person name="Riley R."/>
            <person name="Labutti K."/>
            <person name="Andreopoulos B."/>
            <person name="Lipzen A."/>
            <person name="Chen C."/>
            <person name="Yanf M."/>
            <person name="Daum C."/>
            <person name="Ng V."/>
            <person name="Clum A."/>
            <person name="Ohm R."/>
            <person name="Martin F."/>
            <person name="Silar P."/>
            <person name="Natvig D."/>
            <person name="Lalanne C."/>
            <person name="Gautier V."/>
            <person name="Ament-Velasquez S.L."/>
            <person name="Kruys A."/>
            <person name="Hutchinson M.I."/>
            <person name="Powell A.J."/>
            <person name="Barry K."/>
            <person name="Miller A.N."/>
            <person name="Grigoriev I.V."/>
            <person name="Debuchy R."/>
            <person name="Gladieux P."/>
            <person name="Thoren M.H."/>
            <person name="Johannesson H."/>
        </authorList>
    </citation>
    <scope>NUCLEOTIDE SEQUENCE</scope>
    <source>
        <strain evidence="2">CBS 757.83</strain>
    </source>
</reference>
<feature type="compositionally biased region" description="Acidic residues" evidence="1">
    <location>
        <begin position="44"/>
        <end position="61"/>
    </location>
</feature>
<feature type="compositionally biased region" description="Polar residues" evidence="1">
    <location>
        <begin position="96"/>
        <end position="106"/>
    </location>
</feature>
<evidence type="ECO:0000256" key="1">
    <source>
        <dbReference type="SAM" id="MobiDB-lite"/>
    </source>
</evidence>
<proteinExistence type="predicted"/>
<sequence>MAGPRAPIGTLSQHAAAAAGLVRNMVPKVFTSSDAKRTRKTDEPVESDSDSDSDTDSDNSETDASVKEDTKDWASKINAKKAASTPIKAEPAPVSSPKTKMTSPPVESNIKKSESPESSASESENDSGSEDEDDKMDVDSKSDVKRAVKEDSPDSDAGSESSDEEMADPETDKKAPSASASEADSDSGSDSSDDESVSGTSGAKVTTTAAAATKEVSASDDESASESESEGEEQLPAKSKTTAQSESDSEGEGESSSDSEDESEPPRNTKQKAPAAASKPVKEVASAEKSAPVKPSKQSVPVNGTAKSKAKSSEFVSDSDSSDAAESSGSDSEEESAAQSLTVEKQKGKTPSRPPPRDIASQGFTLRKAGDDVDAVAVARAFKKAKAEGKQIWYFTTPKSVPIEVVQKHAIPMEKVHSGKPIFTHEGADYAGHFEESGYHAIKVLIPGKNGSTYGTMSHSVDRVFHITRVTLRGDEGESEPAPAPTLSALVNAPRPQPKGLKSRYQPFGVTNGVTGSSGAAHPSDNDEDVEMAQAPPLLNDSAADAKSDTPKKAAKKRKLADVEKGTPNHEEVASTPAKKPKKARVDKKEAEPSPAKPIKQTPIAPPPVPPSFAKTAAQPSPIKKSKGKDKSKKKDSASAEKASDVKKPTKVTPVLPPTFPTMKST</sequence>
<dbReference type="Pfam" id="PF08208">
    <property type="entry name" value="RNA_polI_A34"/>
    <property type="match status" value="1"/>
</dbReference>
<name>A0AAN6PYM6_9PEZI</name>
<protein>
    <submittedName>
        <fullName evidence="2">Uncharacterized protein</fullName>
    </submittedName>
</protein>
<keyword evidence="3" id="KW-1185">Reference proteome</keyword>
<dbReference type="Proteomes" id="UP001305647">
    <property type="component" value="Unassembled WGS sequence"/>
</dbReference>
<reference evidence="2" key="1">
    <citation type="journal article" date="2023" name="Mol. Phylogenet. Evol.">
        <title>Genome-scale phylogeny and comparative genomics of the fungal order Sordariales.</title>
        <authorList>
            <person name="Hensen N."/>
            <person name="Bonometti L."/>
            <person name="Westerberg I."/>
            <person name="Brannstrom I.O."/>
            <person name="Guillou S."/>
            <person name="Cros-Aarteil S."/>
            <person name="Calhoun S."/>
            <person name="Haridas S."/>
            <person name="Kuo A."/>
            <person name="Mondo S."/>
            <person name="Pangilinan J."/>
            <person name="Riley R."/>
            <person name="LaButti K."/>
            <person name="Andreopoulos B."/>
            <person name="Lipzen A."/>
            <person name="Chen C."/>
            <person name="Yan M."/>
            <person name="Daum C."/>
            <person name="Ng V."/>
            <person name="Clum A."/>
            <person name="Steindorff A."/>
            <person name="Ohm R.A."/>
            <person name="Martin F."/>
            <person name="Silar P."/>
            <person name="Natvig D.O."/>
            <person name="Lalanne C."/>
            <person name="Gautier V."/>
            <person name="Ament-Velasquez S.L."/>
            <person name="Kruys A."/>
            <person name="Hutchinson M.I."/>
            <person name="Powell A.J."/>
            <person name="Barry K."/>
            <person name="Miller A.N."/>
            <person name="Grigoriev I.V."/>
            <person name="Debuchy R."/>
            <person name="Gladieux P."/>
            <person name="Hiltunen Thoren M."/>
            <person name="Johannesson H."/>
        </authorList>
    </citation>
    <scope>NUCLEOTIDE SEQUENCE</scope>
    <source>
        <strain evidence="2">CBS 757.83</strain>
    </source>
</reference>
<feature type="compositionally biased region" description="Acidic residues" evidence="1">
    <location>
        <begin position="123"/>
        <end position="136"/>
    </location>
</feature>
<feature type="compositionally biased region" description="Basic and acidic residues" evidence="1">
    <location>
        <begin position="560"/>
        <end position="573"/>
    </location>
</feature>
<dbReference type="EMBL" id="MU863641">
    <property type="protein sequence ID" value="KAK4100374.1"/>
    <property type="molecule type" value="Genomic_DNA"/>
</dbReference>
<comment type="caution">
    <text evidence="2">The sequence shown here is derived from an EMBL/GenBank/DDBJ whole genome shotgun (WGS) entry which is preliminary data.</text>
</comment>
<feature type="region of interest" description="Disordered" evidence="1">
    <location>
        <begin position="473"/>
        <end position="666"/>
    </location>
</feature>
<accession>A0AAN6PYM6</accession>
<dbReference type="PANTHER" id="PTHR28155">
    <property type="entry name" value="ACR243WP"/>
    <property type="match status" value="1"/>
</dbReference>
<organism evidence="2 3">
    <name type="scientific">Parathielavia hyrcaniae</name>
    <dbReference type="NCBI Taxonomy" id="113614"/>
    <lineage>
        <taxon>Eukaryota</taxon>
        <taxon>Fungi</taxon>
        <taxon>Dikarya</taxon>
        <taxon>Ascomycota</taxon>
        <taxon>Pezizomycotina</taxon>
        <taxon>Sordariomycetes</taxon>
        <taxon>Sordariomycetidae</taxon>
        <taxon>Sordariales</taxon>
        <taxon>Chaetomiaceae</taxon>
        <taxon>Parathielavia</taxon>
    </lineage>
</organism>
<feature type="compositionally biased region" description="Acidic residues" evidence="1">
    <location>
        <begin position="247"/>
        <end position="263"/>
    </location>
</feature>
<dbReference type="InterPro" id="IPR013240">
    <property type="entry name" value="DNA-dir_RNA_pol1_su_RPA34"/>
</dbReference>
<gene>
    <name evidence="2" type="ORF">N658DRAFT_516673</name>
</gene>
<evidence type="ECO:0000313" key="3">
    <source>
        <dbReference type="Proteomes" id="UP001305647"/>
    </source>
</evidence>
<feature type="compositionally biased region" description="Acidic residues" evidence="1">
    <location>
        <begin position="183"/>
        <end position="196"/>
    </location>
</feature>
<feature type="compositionally biased region" description="Basic and acidic residues" evidence="1">
    <location>
        <begin position="633"/>
        <end position="648"/>
    </location>
</feature>
<feature type="compositionally biased region" description="Basic and acidic residues" evidence="1">
    <location>
        <begin position="137"/>
        <end position="152"/>
    </location>
</feature>
<feature type="compositionally biased region" description="Low complexity" evidence="1">
    <location>
        <begin position="197"/>
        <end position="216"/>
    </location>
</feature>
<evidence type="ECO:0000313" key="2">
    <source>
        <dbReference type="EMBL" id="KAK4100374.1"/>
    </source>
</evidence>
<feature type="compositionally biased region" description="Acidic residues" evidence="1">
    <location>
        <begin position="218"/>
        <end position="233"/>
    </location>
</feature>